<dbReference type="Proteomes" id="UP000677054">
    <property type="component" value="Unassembled WGS sequence"/>
</dbReference>
<gene>
    <name evidence="13" type="ORF">DSTB1V02_LOCUS8478</name>
</gene>
<evidence type="ECO:0000256" key="7">
    <source>
        <dbReference type="ARBA" id="ARBA00023136"/>
    </source>
</evidence>
<dbReference type="AlphaFoldDB" id="A0A7R9A563"/>
<dbReference type="PANTHER" id="PTHR11616:SF241">
    <property type="entry name" value="SODIUM- AND CHLORIDE-DEPENDENT GLYCINE TRANSPORTER 2"/>
    <property type="match status" value="1"/>
</dbReference>
<feature type="binding site" evidence="8">
    <location>
        <position position="342"/>
    </location>
    <ligand>
        <name>Na(+)</name>
        <dbReference type="ChEBI" id="CHEBI:29101"/>
        <label>1</label>
    </ligand>
</feature>
<evidence type="ECO:0000256" key="5">
    <source>
        <dbReference type="ARBA" id="ARBA00022847"/>
    </source>
</evidence>
<evidence type="ECO:0000256" key="12">
    <source>
        <dbReference type="SAM" id="Phobius"/>
    </source>
</evidence>
<dbReference type="PROSITE" id="PS50267">
    <property type="entry name" value="NA_NEUROTRAN_SYMP_3"/>
    <property type="match status" value="1"/>
</dbReference>
<dbReference type="InterPro" id="IPR000175">
    <property type="entry name" value="Na/ntran_symport"/>
</dbReference>
<keyword evidence="8" id="KW-0479">Metal-binding</keyword>
<keyword evidence="3 10" id="KW-0813">Transport</keyword>
<keyword evidence="6 12" id="KW-1133">Transmembrane helix</keyword>
<feature type="binding site" evidence="8">
    <location>
        <position position="310"/>
    </location>
    <ligand>
        <name>Na(+)</name>
        <dbReference type="ChEBI" id="CHEBI:29101"/>
        <label>1</label>
    </ligand>
</feature>
<reference evidence="13" key="1">
    <citation type="submission" date="2020-11" db="EMBL/GenBank/DDBJ databases">
        <authorList>
            <person name="Tran Van P."/>
        </authorList>
    </citation>
    <scope>NUCLEOTIDE SEQUENCE</scope>
</reference>
<feature type="transmembrane region" description="Helical" evidence="12">
    <location>
        <begin position="464"/>
        <end position="490"/>
    </location>
</feature>
<dbReference type="PRINTS" id="PR00176">
    <property type="entry name" value="NANEUSMPORT"/>
</dbReference>
<keyword evidence="14" id="KW-1185">Reference proteome</keyword>
<feature type="binding site" evidence="8">
    <location>
        <position position="410"/>
    </location>
    <ligand>
        <name>Na(+)</name>
        <dbReference type="ChEBI" id="CHEBI:29101"/>
        <label>1</label>
    </ligand>
</feature>
<dbReference type="EMBL" id="LR901458">
    <property type="protein sequence ID" value="CAD7248667.1"/>
    <property type="molecule type" value="Genomic_DNA"/>
</dbReference>
<feature type="transmembrane region" description="Helical" evidence="12">
    <location>
        <begin position="511"/>
        <end position="533"/>
    </location>
</feature>
<evidence type="ECO:0000313" key="13">
    <source>
        <dbReference type="EMBL" id="CAD7248667.1"/>
    </source>
</evidence>
<evidence type="ECO:0000313" key="14">
    <source>
        <dbReference type="Proteomes" id="UP000677054"/>
    </source>
</evidence>
<feature type="region of interest" description="Disordered" evidence="11">
    <location>
        <begin position="1"/>
        <end position="52"/>
    </location>
</feature>
<feature type="transmembrane region" description="Helical" evidence="12">
    <location>
        <begin position="225"/>
        <end position="245"/>
    </location>
</feature>
<keyword evidence="5 10" id="KW-0769">Symport</keyword>
<dbReference type="GO" id="GO:0005283">
    <property type="term" value="F:amino acid:sodium symporter activity"/>
    <property type="evidence" value="ECO:0007669"/>
    <property type="project" value="TreeGrafter"/>
</dbReference>
<dbReference type="Pfam" id="PF00209">
    <property type="entry name" value="SNF"/>
    <property type="match status" value="1"/>
</dbReference>
<dbReference type="OrthoDB" id="6581954at2759"/>
<feature type="transmembrane region" description="Helical" evidence="12">
    <location>
        <begin position="545"/>
        <end position="567"/>
    </location>
</feature>
<evidence type="ECO:0000256" key="2">
    <source>
        <dbReference type="ARBA" id="ARBA00006459"/>
    </source>
</evidence>
<feature type="disulfide bond" evidence="9">
    <location>
        <begin position="173"/>
        <end position="182"/>
    </location>
</feature>
<organism evidence="13">
    <name type="scientific">Darwinula stevensoni</name>
    <dbReference type="NCBI Taxonomy" id="69355"/>
    <lineage>
        <taxon>Eukaryota</taxon>
        <taxon>Metazoa</taxon>
        <taxon>Ecdysozoa</taxon>
        <taxon>Arthropoda</taxon>
        <taxon>Crustacea</taxon>
        <taxon>Oligostraca</taxon>
        <taxon>Ostracoda</taxon>
        <taxon>Podocopa</taxon>
        <taxon>Podocopida</taxon>
        <taxon>Darwinulocopina</taxon>
        <taxon>Darwinuloidea</taxon>
        <taxon>Darwinulidae</taxon>
        <taxon>Darwinula</taxon>
    </lineage>
</organism>
<evidence type="ECO:0000256" key="8">
    <source>
        <dbReference type="PIRSR" id="PIRSR600175-1"/>
    </source>
</evidence>
<accession>A0A7R9A563</accession>
<feature type="binding site" evidence="8">
    <location>
        <position position="70"/>
    </location>
    <ligand>
        <name>Na(+)</name>
        <dbReference type="ChEBI" id="CHEBI:29101"/>
        <label>1</label>
    </ligand>
</feature>
<evidence type="ECO:0000256" key="9">
    <source>
        <dbReference type="PIRSR" id="PIRSR600175-2"/>
    </source>
</evidence>
<feature type="transmembrane region" description="Helical" evidence="12">
    <location>
        <begin position="134"/>
        <end position="160"/>
    </location>
</feature>
<dbReference type="SUPFAM" id="SSF161070">
    <property type="entry name" value="SNF-like"/>
    <property type="match status" value="1"/>
</dbReference>
<feature type="transmembrane region" description="Helical" evidence="12">
    <location>
        <begin position="303"/>
        <end position="324"/>
    </location>
</feature>
<dbReference type="GO" id="GO:0089718">
    <property type="term" value="P:amino acid import across plasma membrane"/>
    <property type="evidence" value="ECO:0007669"/>
    <property type="project" value="TreeGrafter"/>
</dbReference>
<sequence>MLKCRSTRKACDRRDTKMPARKRGSQDSGPAEEIVLDLESGQPPSPGGSPRTRDTWATKLEFILSCLGYAIGLSNVWRFPYLCYKNGGGAFFVPYFTMLFACGIPIFFLEMALGQFNSCGVLSVFRICPIFKGVGFAMIIVNILVSAYYNVILAYTLFYMGVGFSPRLPWASCDNSWNTPNCIQFDYDTFQLNNATMANGTSSTEEFFSKYMLEISDGITESGSFVWKLVVCVFVSWIVIFFCLWKGVKSIGKVVYFTATFPFVMLLVLCIRGVTLPGAWTGILYYVVPQWDKLADFKVWSDAALQIFFSLGAGWGATITVASYNPFHNNLQMDSILVPITNCLTSVFAGFVVFSVLGFLSHATGIPVDQVATHGPQLTFITYPQAIALMPLAPVWAVLFFFMLYTIGLDSQFAQVETVISALQDEFPCLRDRKFVVAGGSCIVMFLISLPCVTQAGMYVLQLLDWYCASVSIFLTCLCEIFLIVGIYGVNNFIRDIECMLRKSIMPFWKYCWAFVTPTVLVGISITTVVSNGRVTYGDYQYPDWAVGLGWIAAFSSMIWIPVYAIYKVSSSQGTFWQRLKASVRCSPDYGPLLDQDRKEWMLKTYKATSEVARPTHHLARSIATLGFLHVAADGHESPSLLQPLSGTPRTPM</sequence>
<feature type="binding site" evidence="8">
    <location>
        <position position="75"/>
    </location>
    <ligand>
        <name>Na(+)</name>
        <dbReference type="ChEBI" id="CHEBI:29101"/>
        <label>1</label>
    </ligand>
</feature>
<dbReference type="NCBIfam" id="NF037979">
    <property type="entry name" value="Na_transp"/>
    <property type="match status" value="1"/>
</dbReference>
<feature type="transmembrane region" description="Helical" evidence="12">
    <location>
        <begin position="254"/>
        <end position="283"/>
    </location>
</feature>
<evidence type="ECO:0000256" key="3">
    <source>
        <dbReference type="ARBA" id="ARBA00022448"/>
    </source>
</evidence>
<evidence type="ECO:0000256" key="6">
    <source>
        <dbReference type="ARBA" id="ARBA00022989"/>
    </source>
</evidence>
<feature type="transmembrane region" description="Helical" evidence="12">
    <location>
        <begin position="435"/>
        <end position="458"/>
    </location>
</feature>
<evidence type="ECO:0000256" key="10">
    <source>
        <dbReference type="RuleBase" id="RU003732"/>
    </source>
</evidence>
<keyword evidence="7 12" id="KW-0472">Membrane</keyword>
<feature type="binding site" evidence="8">
    <location>
        <position position="68"/>
    </location>
    <ligand>
        <name>Na(+)</name>
        <dbReference type="ChEBI" id="CHEBI:29101"/>
        <label>1</label>
    </ligand>
</feature>
<feature type="transmembrane region" description="Helical" evidence="12">
    <location>
        <begin position="60"/>
        <end position="79"/>
    </location>
</feature>
<evidence type="ECO:0000256" key="11">
    <source>
        <dbReference type="SAM" id="MobiDB-lite"/>
    </source>
</evidence>
<dbReference type="EMBL" id="CAJPEV010001941">
    <property type="protein sequence ID" value="CAG0894999.1"/>
    <property type="molecule type" value="Genomic_DNA"/>
</dbReference>
<proteinExistence type="inferred from homology"/>
<dbReference type="PROSITE" id="PS00610">
    <property type="entry name" value="NA_NEUROTRAN_SYMP_1"/>
    <property type="match status" value="1"/>
</dbReference>
<dbReference type="InterPro" id="IPR037272">
    <property type="entry name" value="SNS_sf"/>
</dbReference>
<evidence type="ECO:0000256" key="1">
    <source>
        <dbReference type="ARBA" id="ARBA00004141"/>
    </source>
</evidence>
<name>A0A7R9A563_9CRUS</name>
<keyword evidence="8" id="KW-0915">Sodium</keyword>
<keyword evidence="9" id="KW-1015">Disulfide bond</keyword>
<feature type="transmembrane region" description="Helical" evidence="12">
    <location>
        <begin position="336"/>
        <end position="360"/>
    </location>
</feature>
<evidence type="ECO:0000256" key="4">
    <source>
        <dbReference type="ARBA" id="ARBA00022692"/>
    </source>
</evidence>
<comment type="subcellular location">
    <subcellularLocation>
        <location evidence="1">Membrane</location>
        <topology evidence="1">Multi-pass membrane protein</topology>
    </subcellularLocation>
</comment>
<feature type="transmembrane region" description="Helical" evidence="12">
    <location>
        <begin position="91"/>
        <end position="113"/>
    </location>
</feature>
<keyword evidence="4 10" id="KW-0812">Transmembrane</keyword>
<dbReference type="GO" id="GO:0005886">
    <property type="term" value="C:plasma membrane"/>
    <property type="evidence" value="ECO:0007669"/>
    <property type="project" value="TreeGrafter"/>
</dbReference>
<dbReference type="PANTHER" id="PTHR11616">
    <property type="entry name" value="SODIUM/CHLORIDE DEPENDENT TRANSPORTER"/>
    <property type="match status" value="1"/>
</dbReference>
<comment type="similarity">
    <text evidence="2 10">Belongs to the sodium:neurotransmitter symporter (SNF) (TC 2.A.22) family.</text>
</comment>
<feature type="binding site" evidence="8">
    <location>
        <position position="411"/>
    </location>
    <ligand>
        <name>Na(+)</name>
        <dbReference type="ChEBI" id="CHEBI:29101"/>
        <label>1</label>
    </ligand>
</feature>
<dbReference type="GO" id="GO:0046872">
    <property type="term" value="F:metal ion binding"/>
    <property type="evidence" value="ECO:0007669"/>
    <property type="project" value="UniProtKB-KW"/>
</dbReference>
<feature type="transmembrane region" description="Helical" evidence="12">
    <location>
        <begin position="380"/>
        <end position="405"/>
    </location>
</feature>
<protein>
    <recommendedName>
        <fullName evidence="10">Transporter</fullName>
    </recommendedName>
</protein>
<feature type="compositionally biased region" description="Basic and acidic residues" evidence="11">
    <location>
        <begin position="9"/>
        <end position="18"/>
    </location>
</feature>